<evidence type="ECO:0000256" key="1">
    <source>
        <dbReference type="SAM" id="Phobius"/>
    </source>
</evidence>
<evidence type="ECO:0000259" key="2">
    <source>
        <dbReference type="Pfam" id="PF02517"/>
    </source>
</evidence>
<reference evidence="3 4" key="1">
    <citation type="submission" date="2021-06" db="EMBL/GenBank/DDBJ databases">
        <title>Faecalicatena sp. nov. isolated from porcine feces.</title>
        <authorList>
            <person name="Oh B.S."/>
            <person name="Lee J.H."/>
        </authorList>
    </citation>
    <scope>NUCLEOTIDE SEQUENCE [LARGE SCALE GENOMIC DNA]</scope>
    <source>
        <strain evidence="3 4">AGMB00832</strain>
    </source>
</reference>
<dbReference type="EMBL" id="JABACJ020000009">
    <property type="protein sequence ID" value="MBU3876430.1"/>
    <property type="molecule type" value="Genomic_DNA"/>
</dbReference>
<keyword evidence="3" id="KW-0378">Hydrolase</keyword>
<feature type="transmembrane region" description="Helical" evidence="1">
    <location>
        <begin position="41"/>
        <end position="64"/>
    </location>
</feature>
<evidence type="ECO:0000313" key="3">
    <source>
        <dbReference type="EMBL" id="MBU3876430.1"/>
    </source>
</evidence>
<feature type="transmembrane region" description="Helical" evidence="1">
    <location>
        <begin position="169"/>
        <end position="191"/>
    </location>
</feature>
<dbReference type="RefSeq" id="WP_216241754.1">
    <property type="nucleotide sequence ID" value="NZ_JABACJ020000009.1"/>
</dbReference>
<organism evidence="3 4">
    <name type="scientific">Faecalicatena faecalis</name>
    <dbReference type="NCBI Taxonomy" id="2726362"/>
    <lineage>
        <taxon>Bacteria</taxon>
        <taxon>Bacillati</taxon>
        <taxon>Bacillota</taxon>
        <taxon>Clostridia</taxon>
        <taxon>Lachnospirales</taxon>
        <taxon>Lachnospiraceae</taxon>
        <taxon>Faecalicatena</taxon>
    </lineage>
</organism>
<keyword evidence="1" id="KW-0472">Membrane</keyword>
<proteinExistence type="predicted"/>
<keyword evidence="3" id="KW-0645">Protease</keyword>
<sequence length="212" mass="24597">MKKSNRIVLKELLSIIICLTIIQLLFIGIKQGVFCFYPETLYSRSMVMMFTMIVCLVIMIIYCRRRKCSYNFFPKVFGYLYIIITIIAVIFYVVTLFWVKTFSFENSLIFFYGSIVTPVFEELLFRGIIWTKVNECINKEWKTYLVVTVLFALWHIGYAVGIYLWSGGNLFICIVMKVIFGAGFGLIMGAIRCKTKNCYLGILVHGILNIFG</sequence>
<evidence type="ECO:0000313" key="4">
    <source>
        <dbReference type="Proteomes" id="UP000723714"/>
    </source>
</evidence>
<dbReference type="InterPro" id="IPR003675">
    <property type="entry name" value="Rce1/LyrA-like_dom"/>
</dbReference>
<dbReference type="Pfam" id="PF02517">
    <property type="entry name" value="Rce1-like"/>
    <property type="match status" value="1"/>
</dbReference>
<keyword evidence="1" id="KW-0812">Transmembrane</keyword>
<feature type="transmembrane region" description="Helical" evidence="1">
    <location>
        <begin position="76"/>
        <end position="97"/>
    </location>
</feature>
<feature type="transmembrane region" description="Helical" evidence="1">
    <location>
        <begin position="141"/>
        <end position="163"/>
    </location>
</feature>
<protein>
    <submittedName>
        <fullName evidence="3">CPBP family intramembrane metalloprotease</fullName>
    </submittedName>
</protein>
<gene>
    <name evidence="3" type="ORF">HGO97_011475</name>
</gene>
<feature type="transmembrane region" description="Helical" evidence="1">
    <location>
        <begin position="109"/>
        <end position="129"/>
    </location>
</feature>
<name>A0ABS6D531_9FIRM</name>
<accession>A0ABS6D531</accession>
<dbReference type="Proteomes" id="UP000723714">
    <property type="component" value="Unassembled WGS sequence"/>
</dbReference>
<comment type="caution">
    <text evidence="3">The sequence shown here is derived from an EMBL/GenBank/DDBJ whole genome shotgun (WGS) entry which is preliminary data.</text>
</comment>
<feature type="domain" description="CAAX prenyl protease 2/Lysostaphin resistance protein A-like" evidence="2">
    <location>
        <begin position="107"/>
        <end position="211"/>
    </location>
</feature>
<keyword evidence="3" id="KW-0482">Metalloprotease</keyword>
<dbReference type="GO" id="GO:0008237">
    <property type="term" value="F:metallopeptidase activity"/>
    <property type="evidence" value="ECO:0007669"/>
    <property type="project" value="UniProtKB-KW"/>
</dbReference>
<keyword evidence="4" id="KW-1185">Reference proteome</keyword>
<keyword evidence="1" id="KW-1133">Transmembrane helix</keyword>
<feature type="transmembrane region" description="Helical" evidence="1">
    <location>
        <begin position="12"/>
        <end position="29"/>
    </location>
</feature>